<proteinExistence type="predicted"/>
<keyword evidence="4 5" id="KW-0472">Membrane</keyword>
<feature type="transmembrane region" description="Helical" evidence="5">
    <location>
        <begin position="185"/>
        <end position="202"/>
    </location>
</feature>
<sequence>MEKKVKVFFYFFIAAIPLGYRVLAYKFIPGFQEYEAAFFCLSDVFLVAFLFFAVLLLKKSFFYNKVSWLAILFLTSVVMAIIFAPLKLLAVYRFFRLALYVFLAIVAGILLKEKIIKREKVFAIFGGMAVLESVLAFWQFKLQSHIGLRFLGEQKIGVGIVGISKMSVAGVDLVRPYGTFLHPNILGAFLVLGFFAIAYFFVKKEKINIPLLAFLYAVSLGVVLTFSRAAWMGWIAALLFFSLTIIKEKNNIKRSVVIASLWFTMMAAFIPVFPLAGSRAKITLNQESVIERMSYTKQAVEIIKENFLGIGMGNYVPYSFYNGVYEKAGMKNFWEWQPAHNIYLLAAVETGVIGLVLFLALSLKGVLKKRKEDNFEKKYLEAGIIKSVLLGFLIMGMFDHFFWTMETGEMMWWIVVGLSF</sequence>
<dbReference type="Proteomes" id="UP000178599">
    <property type="component" value="Unassembled WGS sequence"/>
</dbReference>
<evidence type="ECO:0000259" key="6">
    <source>
        <dbReference type="Pfam" id="PF04932"/>
    </source>
</evidence>
<gene>
    <name evidence="7" type="ORF">A2390_00840</name>
</gene>
<feature type="transmembrane region" description="Helical" evidence="5">
    <location>
        <begin position="90"/>
        <end position="110"/>
    </location>
</feature>
<organism evidence="7 8">
    <name type="scientific">Candidatus Liptonbacteria bacterium RIFOXYB1_FULL_36_10</name>
    <dbReference type="NCBI Taxonomy" id="1798654"/>
    <lineage>
        <taxon>Bacteria</taxon>
        <taxon>Candidatus Liptoniibacteriota</taxon>
    </lineage>
</organism>
<dbReference type="AlphaFoldDB" id="A0A1G2CLY4"/>
<dbReference type="InterPro" id="IPR007016">
    <property type="entry name" value="O-antigen_ligase-rel_domated"/>
</dbReference>
<feature type="transmembrane region" description="Helical" evidence="5">
    <location>
        <begin position="7"/>
        <end position="24"/>
    </location>
</feature>
<feature type="transmembrane region" description="Helical" evidence="5">
    <location>
        <begin position="207"/>
        <end position="224"/>
    </location>
</feature>
<feature type="transmembrane region" description="Helical" evidence="5">
    <location>
        <begin position="122"/>
        <end position="140"/>
    </location>
</feature>
<keyword evidence="2 5" id="KW-0812">Transmembrane</keyword>
<protein>
    <recommendedName>
        <fullName evidence="6">O-antigen ligase-related domain-containing protein</fullName>
    </recommendedName>
</protein>
<feature type="domain" description="O-antigen ligase-related" evidence="6">
    <location>
        <begin position="216"/>
        <end position="359"/>
    </location>
</feature>
<dbReference type="InterPro" id="IPR051533">
    <property type="entry name" value="WaaL-like"/>
</dbReference>
<evidence type="ECO:0000256" key="3">
    <source>
        <dbReference type="ARBA" id="ARBA00022989"/>
    </source>
</evidence>
<evidence type="ECO:0000256" key="5">
    <source>
        <dbReference type="SAM" id="Phobius"/>
    </source>
</evidence>
<feature type="transmembrane region" description="Helical" evidence="5">
    <location>
        <begin position="230"/>
        <end position="246"/>
    </location>
</feature>
<feature type="transmembrane region" description="Helical" evidence="5">
    <location>
        <begin position="258"/>
        <end position="276"/>
    </location>
</feature>
<dbReference type="PANTHER" id="PTHR37422:SF13">
    <property type="entry name" value="LIPOPOLYSACCHARIDE BIOSYNTHESIS PROTEIN PA4999-RELATED"/>
    <property type="match status" value="1"/>
</dbReference>
<feature type="transmembrane region" description="Helical" evidence="5">
    <location>
        <begin position="66"/>
        <end position="84"/>
    </location>
</feature>
<feature type="transmembrane region" description="Helical" evidence="5">
    <location>
        <begin position="384"/>
        <end position="403"/>
    </location>
</feature>
<keyword evidence="3 5" id="KW-1133">Transmembrane helix</keyword>
<feature type="transmembrane region" description="Helical" evidence="5">
    <location>
        <begin position="342"/>
        <end position="363"/>
    </location>
</feature>
<accession>A0A1G2CLY4</accession>
<evidence type="ECO:0000313" key="7">
    <source>
        <dbReference type="EMBL" id="OGZ02222.1"/>
    </source>
</evidence>
<dbReference type="EMBL" id="MHLE01000038">
    <property type="protein sequence ID" value="OGZ02222.1"/>
    <property type="molecule type" value="Genomic_DNA"/>
</dbReference>
<dbReference type="Pfam" id="PF04932">
    <property type="entry name" value="Wzy_C"/>
    <property type="match status" value="1"/>
</dbReference>
<feature type="transmembrane region" description="Helical" evidence="5">
    <location>
        <begin position="36"/>
        <end position="57"/>
    </location>
</feature>
<name>A0A1G2CLY4_9BACT</name>
<comment type="caution">
    <text evidence="7">The sequence shown here is derived from an EMBL/GenBank/DDBJ whole genome shotgun (WGS) entry which is preliminary data.</text>
</comment>
<evidence type="ECO:0000313" key="8">
    <source>
        <dbReference type="Proteomes" id="UP000178599"/>
    </source>
</evidence>
<dbReference type="PANTHER" id="PTHR37422">
    <property type="entry name" value="TEICHURONIC ACID BIOSYNTHESIS PROTEIN TUAE"/>
    <property type="match status" value="1"/>
</dbReference>
<comment type="subcellular location">
    <subcellularLocation>
        <location evidence="1">Membrane</location>
        <topology evidence="1">Multi-pass membrane protein</topology>
    </subcellularLocation>
</comment>
<reference evidence="7 8" key="1">
    <citation type="journal article" date="2016" name="Nat. Commun.">
        <title>Thousands of microbial genomes shed light on interconnected biogeochemical processes in an aquifer system.</title>
        <authorList>
            <person name="Anantharaman K."/>
            <person name="Brown C.T."/>
            <person name="Hug L.A."/>
            <person name="Sharon I."/>
            <person name="Castelle C.J."/>
            <person name="Probst A.J."/>
            <person name="Thomas B.C."/>
            <person name="Singh A."/>
            <person name="Wilkins M.J."/>
            <person name="Karaoz U."/>
            <person name="Brodie E.L."/>
            <person name="Williams K.H."/>
            <person name="Hubbard S.S."/>
            <person name="Banfield J.F."/>
        </authorList>
    </citation>
    <scope>NUCLEOTIDE SEQUENCE [LARGE SCALE GENOMIC DNA]</scope>
</reference>
<evidence type="ECO:0000256" key="2">
    <source>
        <dbReference type="ARBA" id="ARBA00022692"/>
    </source>
</evidence>
<dbReference type="GO" id="GO:0016020">
    <property type="term" value="C:membrane"/>
    <property type="evidence" value="ECO:0007669"/>
    <property type="project" value="UniProtKB-SubCell"/>
</dbReference>
<evidence type="ECO:0000256" key="1">
    <source>
        <dbReference type="ARBA" id="ARBA00004141"/>
    </source>
</evidence>
<evidence type="ECO:0000256" key="4">
    <source>
        <dbReference type="ARBA" id="ARBA00023136"/>
    </source>
</evidence>